<dbReference type="SMART" id="SM01117">
    <property type="entry name" value="Cyt-b5"/>
    <property type="match status" value="1"/>
</dbReference>
<evidence type="ECO:0000256" key="1">
    <source>
        <dbReference type="ARBA" id="ARBA00004141"/>
    </source>
</evidence>
<feature type="domain" description="Cytochrome b5 heme-binding" evidence="13">
    <location>
        <begin position="13"/>
        <end position="89"/>
    </location>
</feature>
<keyword evidence="4" id="KW-0349">Heme</keyword>
<feature type="transmembrane region" description="Helical" evidence="12">
    <location>
        <begin position="282"/>
        <end position="300"/>
    </location>
</feature>
<comment type="similarity">
    <text evidence="3">Belongs to the fatty acid desaturase type 1 family.</text>
</comment>
<feature type="transmembrane region" description="Helical" evidence="12">
    <location>
        <begin position="150"/>
        <end position="172"/>
    </location>
</feature>
<dbReference type="GO" id="GO:0016717">
    <property type="term" value="F:oxidoreductase activity, acting on paired donors, with oxidation of a pair of donors resulting in the reduction of molecular oxygen to two molecules of water"/>
    <property type="evidence" value="ECO:0007669"/>
    <property type="project" value="TreeGrafter"/>
</dbReference>
<dbReference type="GO" id="GO:0006629">
    <property type="term" value="P:lipid metabolic process"/>
    <property type="evidence" value="ECO:0007669"/>
    <property type="project" value="UniProtKB-KW"/>
</dbReference>
<evidence type="ECO:0000256" key="10">
    <source>
        <dbReference type="ARBA" id="ARBA00023098"/>
    </source>
</evidence>
<keyword evidence="10" id="KW-0443">Lipid metabolism</keyword>
<evidence type="ECO:0000313" key="14">
    <source>
        <dbReference type="EMBL" id="CAG8627923.1"/>
    </source>
</evidence>
<evidence type="ECO:0000256" key="4">
    <source>
        <dbReference type="ARBA" id="ARBA00022617"/>
    </source>
</evidence>
<keyword evidence="9" id="KW-0408">Iron</keyword>
<evidence type="ECO:0000256" key="5">
    <source>
        <dbReference type="ARBA" id="ARBA00022692"/>
    </source>
</evidence>
<dbReference type="CDD" id="cd03506">
    <property type="entry name" value="Delta6-FADS-like"/>
    <property type="match status" value="1"/>
</dbReference>
<sequence length="476" mass="55617">MTRPSAEVKSVQPIYLTKQEVEKRVQNGQILIIYNNKVYKLNKWINYHPGGELAIINMIGKDATDAINVLHPDYVVNNKIHNFYIGEYELGDSEENMIHSQTSTNESEQLLTVAKEMSISMAFRRLESKIKERGLYDCNYWNYAYEIVRYIILITIAWCLVIYGTTTLHYIISSICLGMFWHQLAFTAHDAGHNGITHNLHVDYLIGIFIADFLGGLSIGWWKKNHYVHHIITNHPEHDPDIQHLPFFAITTKLFKNLYSTYYQRTLDFDSFARFFVSYQHYLYYLIMCFGRFNLYALSINHLSSGKNLIFRNLEISSMILFWCWFSYLLSYLPSFFIIILYVLISHMVTMILHVQITLSHFGMSTADYGPLESFPRRMCRTTMDVDCPWWMDWFHGGLQFQTIHHLFPRVPRHNLRSCQSLVKEFCDEVGIKYHIYGFVKGNGVVLGALKDVANQVKLLKTVAKGNHNKSFITKD</sequence>
<evidence type="ECO:0000313" key="15">
    <source>
        <dbReference type="Proteomes" id="UP000789759"/>
    </source>
</evidence>
<evidence type="ECO:0000256" key="3">
    <source>
        <dbReference type="ARBA" id="ARBA00009295"/>
    </source>
</evidence>
<keyword evidence="5 12" id="KW-0812">Transmembrane</keyword>
<dbReference type="OrthoDB" id="260091at2759"/>
<comment type="subcellular location">
    <subcellularLocation>
        <location evidence="1">Membrane</location>
        <topology evidence="1">Multi-pass membrane protein</topology>
    </subcellularLocation>
</comment>
<dbReference type="AlphaFoldDB" id="A0A9N9D9U0"/>
<dbReference type="PANTHER" id="PTHR19353">
    <property type="entry name" value="FATTY ACID DESATURASE 2"/>
    <property type="match status" value="1"/>
</dbReference>
<comment type="pathway">
    <text evidence="2">Lipid metabolism.</text>
</comment>
<keyword evidence="8" id="KW-0560">Oxidoreductase</keyword>
<evidence type="ECO:0000256" key="6">
    <source>
        <dbReference type="ARBA" id="ARBA00022723"/>
    </source>
</evidence>
<evidence type="ECO:0000256" key="11">
    <source>
        <dbReference type="ARBA" id="ARBA00023136"/>
    </source>
</evidence>
<dbReference type="Pfam" id="PF00487">
    <property type="entry name" value="FA_desaturase"/>
    <property type="match status" value="1"/>
</dbReference>
<dbReference type="InterPro" id="IPR001199">
    <property type="entry name" value="Cyt_B5-like_heme/steroid-bd"/>
</dbReference>
<comment type="caution">
    <text evidence="14">The sequence shown here is derived from an EMBL/GenBank/DDBJ whole genome shotgun (WGS) entry which is preliminary data.</text>
</comment>
<keyword evidence="6" id="KW-0479">Metal-binding</keyword>
<feature type="transmembrane region" description="Helical" evidence="12">
    <location>
        <begin position="320"/>
        <end position="345"/>
    </location>
</feature>
<keyword evidence="15" id="KW-1185">Reference proteome</keyword>
<dbReference type="GO" id="GO:0016020">
    <property type="term" value="C:membrane"/>
    <property type="evidence" value="ECO:0007669"/>
    <property type="project" value="UniProtKB-SubCell"/>
</dbReference>
<dbReference type="Gene3D" id="3.10.120.10">
    <property type="entry name" value="Cytochrome b5-like heme/steroid binding domain"/>
    <property type="match status" value="1"/>
</dbReference>
<feature type="transmembrane region" description="Helical" evidence="12">
    <location>
        <begin position="204"/>
        <end position="222"/>
    </location>
</feature>
<reference evidence="14" key="1">
    <citation type="submission" date="2021-06" db="EMBL/GenBank/DDBJ databases">
        <authorList>
            <person name="Kallberg Y."/>
            <person name="Tangrot J."/>
            <person name="Rosling A."/>
        </authorList>
    </citation>
    <scope>NUCLEOTIDE SEQUENCE</scope>
    <source>
        <strain evidence="14">FL966</strain>
    </source>
</reference>
<evidence type="ECO:0000259" key="13">
    <source>
        <dbReference type="PROSITE" id="PS50255"/>
    </source>
</evidence>
<dbReference type="InterPro" id="IPR036400">
    <property type="entry name" value="Cyt_B5-like_heme/steroid_sf"/>
</dbReference>
<gene>
    <name evidence="14" type="ORF">CPELLU_LOCUS8245</name>
</gene>
<evidence type="ECO:0000256" key="7">
    <source>
        <dbReference type="ARBA" id="ARBA00022989"/>
    </source>
</evidence>
<dbReference type="InterPro" id="IPR005804">
    <property type="entry name" value="FA_desaturase_dom"/>
</dbReference>
<protein>
    <submittedName>
        <fullName evidence="14">1055_t:CDS:1</fullName>
    </submittedName>
</protein>
<dbReference type="Pfam" id="PF00173">
    <property type="entry name" value="Cyt-b5"/>
    <property type="match status" value="1"/>
</dbReference>
<name>A0A9N9D9U0_9GLOM</name>
<dbReference type="PIRSF" id="PIRSF015921">
    <property type="entry name" value="FA_sphinglp_des"/>
    <property type="match status" value="1"/>
</dbReference>
<evidence type="ECO:0000256" key="12">
    <source>
        <dbReference type="SAM" id="Phobius"/>
    </source>
</evidence>
<dbReference type="PANTHER" id="PTHR19353:SF30">
    <property type="entry name" value="DELTA 8-(E)-SPHINGOLIPID DESATURASE"/>
    <property type="match status" value="1"/>
</dbReference>
<accession>A0A9N9D9U0</accession>
<organism evidence="14 15">
    <name type="scientific">Cetraspora pellucida</name>
    <dbReference type="NCBI Taxonomy" id="1433469"/>
    <lineage>
        <taxon>Eukaryota</taxon>
        <taxon>Fungi</taxon>
        <taxon>Fungi incertae sedis</taxon>
        <taxon>Mucoromycota</taxon>
        <taxon>Glomeromycotina</taxon>
        <taxon>Glomeromycetes</taxon>
        <taxon>Diversisporales</taxon>
        <taxon>Gigasporaceae</taxon>
        <taxon>Cetraspora</taxon>
    </lineage>
</organism>
<evidence type="ECO:0000256" key="9">
    <source>
        <dbReference type="ARBA" id="ARBA00023004"/>
    </source>
</evidence>
<dbReference type="Proteomes" id="UP000789759">
    <property type="component" value="Unassembled WGS sequence"/>
</dbReference>
<evidence type="ECO:0000256" key="2">
    <source>
        <dbReference type="ARBA" id="ARBA00005189"/>
    </source>
</evidence>
<keyword evidence="11 12" id="KW-0472">Membrane</keyword>
<dbReference type="EMBL" id="CAJVQA010005781">
    <property type="protein sequence ID" value="CAG8627923.1"/>
    <property type="molecule type" value="Genomic_DNA"/>
</dbReference>
<proteinExistence type="inferred from homology"/>
<dbReference type="PROSITE" id="PS50255">
    <property type="entry name" value="CYTOCHROME_B5_2"/>
    <property type="match status" value="1"/>
</dbReference>
<dbReference type="InterPro" id="IPR012171">
    <property type="entry name" value="Fatty_acid_desaturase"/>
</dbReference>
<evidence type="ECO:0000256" key="8">
    <source>
        <dbReference type="ARBA" id="ARBA00023002"/>
    </source>
</evidence>
<dbReference type="GO" id="GO:0046872">
    <property type="term" value="F:metal ion binding"/>
    <property type="evidence" value="ECO:0007669"/>
    <property type="project" value="UniProtKB-KW"/>
</dbReference>
<keyword evidence="7 12" id="KW-1133">Transmembrane helix</keyword>
<dbReference type="SUPFAM" id="SSF55856">
    <property type="entry name" value="Cytochrome b5-like heme/steroid binding domain"/>
    <property type="match status" value="1"/>
</dbReference>